<dbReference type="InterPro" id="IPR000719">
    <property type="entry name" value="Prot_kinase_dom"/>
</dbReference>
<gene>
    <name evidence="3" type="ORF">PAXINDRAFT_121614</name>
</gene>
<accession>A0A0C9SMM9</accession>
<dbReference type="PANTHER" id="PTHR44167">
    <property type="entry name" value="OVARIAN-SPECIFIC SERINE/THREONINE-PROTEIN KINASE LOK-RELATED"/>
    <property type="match status" value="1"/>
</dbReference>
<evidence type="ECO:0000313" key="4">
    <source>
        <dbReference type="Proteomes" id="UP000053647"/>
    </source>
</evidence>
<dbReference type="Gene3D" id="1.10.510.10">
    <property type="entry name" value="Transferase(Phosphotransferase) domain 1"/>
    <property type="match status" value="1"/>
</dbReference>
<reference evidence="4" key="2">
    <citation type="submission" date="2015-01" db="EMBL/GenBank/DDBJ databases">
        <title>Evolutionary Origins and Diversification of the Mycorrhizal Mutualists.</title>
        <authorList>
            <consortium name="DOE Joint Genome Institute"/>
            <consortium name="Mycorrhizal Genomics Consortium"/>
            <person name="Kohler A."/>
            <person name="Kuo A."/>
            <person name="Nagy L.G."/>
            <person name="Floudas D."/>
            <person name="Copeland A."/>
            <person name="Barry K.W."/>
            <person name="Cichocki N."/>
            <person name="Veneault-Fourrey C."/>
            <person name="LaButti K."/>
            <person name="Lindquist E.A."/>
            <person name="Lipzen A."/>
            <person name="Lundell T."/>
            <person name="Morin E."/>
            <person name="Murat C."/>
            <person name="Riley R."/>
            <person name="Ohm R."/>
            <person name="Sun H."/>
            <person name="Tunlid A."/>
            <person name="Henrissat B."/>
            <person name="Grigoriev I.V."/>
            <person name="Hibbett D.S."/>
            <person name="Martin F."/>
        </authorList>
    </citation>
    <scope>NUCLEOTIDE SEQUENCE [LARGE SCALE GENOMIC DNA]</scope>
    <source>
        <strain evidence="4">ATCC 200175</strain>
    </source>
</reference>
<feature type="region of interest" description="Disordered" evidence="1">
    <location>
        <begin position="349"/>
        <end position="383"/>
    </location>
</feature>
<dbReference type="PANTHER" id="PTHR44167:SF30">
    <property type="entry name" value="PHOSPHORYLASE KINASE"/>
    <property type="match status" value="1"/>
</dbReference>
<dbReference type="SMART" id="SM00220">
    <property type="entry name" value="S_TKc"/>
    <property type="match status" value="1"/>
</dbReference>
<organism evidence="3 4">
    <name type="scientific">Paxillus involutus ATCC 200175</name>
    <dbReference type="NCBI Taxonomy" id="664439"/>
    <lineage>
        <taxon>Eukaryota</taxon>
        <taxon>Fungi</taxon>
        <taxon>Dikarya</taxon>
        <taxon>Basidiomycota</taxon>
        <taxon>Agaricomycotina</taxon>
        <taxon>Agaricomycetes</taxon>
        <taxon>Agaricomycetidae</taxon>
        <taxon>Boletales</taxon>
        <taxon>Paxilineae</taxon>
        <taxon>Paxillaceae</taxon>
        <taxon>Paxillus</taxon>
    </lineage>
</organism>
<name>A0A0C9SMM9_PAXIN</name>
<dbReference type="EMBL" id="KN820318">
    <property type="protein sequence ID" value="KIJ06454.1"/>
    <property type="molecule type" value="Genomic_DNA"/>
</dbReference>
<protein>
    <recommendedName>
        <fullName evidence="2">Protein kinase domain-containing protein</fullName>
    </recommendedName>
</protein>
<feature type="domain" description="Protein kinase" evidence="2">
    <location>
        <begin position="49"/>
        <end position="383"/>
    </location>
</feature>
<dbReference type="GO" id="GO:0004674">
    <property type="term" value="F:protein serine/threonine kinase activity"/>
    <property type="evidence" value="ECO:0007669"/>
    <property type="project" value="TreeGrafter"/>
</dbReference>
<proteinExistence type="predicted"/>
<dbReference type="OrthoDB" id="5987198at2759"/>
<dbReference type="PROSITE" id="PS50011">
    <property type="entry name" value="PROTEIN_KINASE_DOM"/>
    <property type="match status" value="1"/>
</dbReference>
<evidence type="ECO:0000256" key="1">
    <source>
        <dbReference type="SAM" id="MobiDB-lite"/>
    </source>
</evidence>
<dbReference type="GO" id="GO:0005634">
    <property type="term" value="C:nucleus"/>
    <property type="evidence" value="ECO:0007669"/>
    <property type="project" value="TreeGrafter"/>
</dbReference>
<reference evidence="3 4" key="1">
    <citation type="submission" date="2014-06" db="EMBL/GenBank/DDBJ databases">
        <authorList>
            <consortium name="DOE Joint Genome Institute"/>
            <person name="Kuo A."/>
            <person name="Kohler A."/>
            <person name="Nagy L.G."/>
            <person name="Floudas D."/>
            <person name="Copeland A."/>
            <person name="Barry K.W."/>
            <person name="Cichocki N."/>
            <person name="Veneault-Fourrey C."/>
            <person name="LaButti K."/>
            <person name="Lindquist E.A."/>
            <person name="Lipzen A."/>
            <person name="Lundell T."/>
            <person name="Morin E."/>
            <person name="Murat C."/>
            <person name="Sun H."/>
            <person name="Tunlid A."/>
            <person name="Henrissat B."/>
            <person name="Grigoriev I.V."/>
            <person name="Hibbett D.S."/>
            <person name="Martin F."/>
            <person name="Nordberg H.P."/>
            <person name="Cantor M.N."/>
            <person name="Hua S.X."/>
        </authorList>
    </citation>
    <scope>NUCLEOTIDE SEQUENCE [LARGE SCALE GENOMIC DNA]</scope>
    <source>
        <strain evidence="3 4">ATCC 200175</strain>
    </source>
</reference>
<dbReference type="SUPFAM" id="SSF56112">
    <property type="entry name" value="Protein kinase-like (PK-like)"/>
    <property type="match status" value="1"/>
</dbReference>
<evidence type="ECO:0000313" key="3">
    <source>
        <dbReference type="EMBL" id="KIJ06454.1"/>
    </source>
</evidence>
<sequence length="383" mass="44068">MAHDLSDNELFWSKRYKFFLSKGYTLRVRYSPSWVPSWHGKQGMEGLRWSQEDSVEIGNPDTLDATSHDGTVVFIKKIYSHEHLFEKQIALYLSSEQLRKDPANHCVPIIDTFQDDEEQNVHYIVMPLLRPFDHPAFETVAEVLDFMKQVLQGLKFMHHHRVSHGDCVAANIMMDAKYLCPDGWHPILIEETPNLVGQLHHRKRSDVEVVYYFIDFGLSTLHPSEDTLLVIGGTARDRTVPEFKLEVPYDPFKADIFILGHMFQTEFLTKYRRLENLSPLTRLMTAQSPDERPTAEDALKSFERILNIYSVSSQQRLRGIDESEVGSIAQDFAFATKHSINHIWSFTFPSPKPSHGEETNQSENGATEQAGEGMDLPMTLRSR</sequence>
<dbReference type="Proteomes" id="UP000053647">
    <property type="component" value="Unassembled WGS sequence"/>
</dbReference>
<keyword evidence="4" id="KW-1185">Reference proteome</keyword>
<dbReference type="HOGENOM" id="CLU_044121_2_1_1"/>
<dbReference type="GO" id="GO:0005524">
    <property type="term" value="F:ATP binding"/>
    <property type="evidence" value="ECO:0007669"/>
    <property type="project" value="InterPro"/>
</dbReference>
<dbReference type="GO" id="GO:0044773">
    <property type="term" value="P:mitotic DNA damage checkpoint signaling"/>
    <property type="evidence" value="ECO:0007669"/>
    <property type="project" value="TreeGrafter"/>
</dbReference>
<dbReference type="AlphaFoldDB" id="A0A0C9SMM9"/>
<evidence type="ECO:0000259" key="2">
    <source>
        <dbReference type="PROSITE" id="PS50011"/>
    </source>
</evidence>
<dbReference type="InterPro" id="IPR011009">
    <property type="entry name" value="Kinase-like_dom_sf"/>
</dbReference>